<comment type="function">
    <text evidence="9">Catalyzes the reduction of all-trans-retinal to all-trans-retinol in the presence of NADPH.</text>
</comment>
<comment type="caution">
    <text evidence="13">The sequence shown here is derived from an EMBL/GenBank/DDBJ whole genome shotgun (WGS) entry which is preliminary data.</text>
</comment>
<dbReference type="InterPro" id="IPR002347">
    <property type="entry name" value="SDR_fam"/>
</dbReference>
<dbReference type="Proteomes" id="UP000799444">
    <property type="component" value="Unassembled WGS sequence"/>
</dbReference>
<dbReference type="PRINTS" id="PR00081">
    <property type="entry name" value="GDHRDH"/>
</dbReference>
<dbReference type="PRINTS" id="PR00080">
    <property type="entry name" value="SDRFAMILY"/>
</dbReference>
<keyword evidence="7" id="KW-0443">Lipid metabolism</keyword>
<dbReference type="PANTHER" id="PTHR24322:SF736">
    <property type="entry name" value="RETINOL DEHYDROGENASE 10"/>
    <property type="match status" value="1"/>
</dbReference>
<evidence type="ECO:0000256" key="3">
    <source>
        <dbReference type="ARBA" id="ARBA00022692"/>
    </source>
</evidence>
<gene>
    <name evidence="13" type="ORF">EJ04DRAFT_602214</name>
</gene>
<evidence type="ECO:0000256" key="10">
    <source>
        <dbReference type="ARBA" id="ARBA00068717"/>
    </source>
</evidence>
<dbReference type="Pfam" id="PF00106">
    <property type="entry name" value="adh_short"/>
    <property type="match status" value="1"/>
</dbReference>
<reference evidence="13" key="1">
    <citation type="journal article" date="2020" name="Stud. Mycol.">
        <title>101 Dothideomycetes genomes: a test case for predicting lifestyles and emergence of pathogens.</title>
        <authorList>
            <person name="Haridas S."/>
            <person name="Albert R."/>
            <person name="Binder M."/>
            <person name="Bloem J."/>
            <person name="Labutti K."/>
            <person name="Salamov A."/>
            <person name="Andreopoulos B."/>
            <person name="Baker S."/>
            <person name="Barry K."/>
            <person name="Bills G."/>
            <person name="Bluhm B."/>
            <person name="Cannon C."/>
            <person name="Castanera R."/>
            <person name="Culley D."/>
            <person name="Daum C."/>
            <person name="Ezra D."/>
            <person name="Gonzalez J."/>
            <person name="Henrissat B."/>
            <person name="Kuo A."/>
            <person name="Liang C."/>
            <person name="Lipzen A."/>
            <person name="Lutzoni F."/>
            <person name="Magnuson J."/>
            <person name="Mondo S."/>
            <person name="Nolan M."/>
            <person name="Ohm R."/>
            <person name="Pangilinan J."/>
            <person name="Park H.-J."/>
            <person name="Ramirez L."/>
            <person name="Alfaro M."/>
            <person name="Sun H."/>
            <person name="Tritt A."/>
            <person name="Yoshinaga Y."/>
            <person name="Zwiers L.-H."/>
            <person name="Turgeon B."/>
            <person name="Goodwin S."/>
            <person name="Spatafora J."/>
            <person name="Crous P."/>
            <person name="Grigoriev I."/>
        </authorList>
    </citation>
    <scope>NUCLEOTIDE SEQUENCE</scope>
    <source>
        <strain evidence="13">CBS 125425</strain>
    </source>
</reference>
<evidence type="ECO:0000256" key="7">
    <source>
        <dbReference type="ARBA" id="ARBA00023098"/>
    </source>
</evidence>
<dbReference type="PANTHER" id="PTHR24322">
    <property type="entry name" value="PKSB"/>
    <property type="match status" value="1"/>
</dbReference>
<dbReference type="PROSITE" id="PS00061">
    <property type="entry name" value="ADH_SHORT"/>
    <property type="match status" value="1"/>
</dbReference>
<evidence type="ECO:0000256" key="9">
    <source>
        <dbReference type="ARBA" id="ARBA00059620"/>
    </source>
</evidence>
<dbReference type="OrthoDB" id="10253736at2759"/>
<dbReference type="FunFam" id="3.40.50.720:FF:000131">
    <property type="entry name" value="Short-chain dehydrogenase/reductase 3"/>
    <property type="match status" value="1"/>
</dbReference>
<proteinExistence type="inferred from homology"/>
<evidence type="ECO:0000256" key="6">
    <source>
        <dbReference type="ARBA" id="ARBA00023002"/>
    </source>
</evidence>
<evidence type="ECO:0000256" key="11">
    <source>
        <dbReference type="ARBA" id="ARBA00082544"/>
    </source>
</evidence>
<evidence type="ECO:0000256" key="12">
    <source>
        <dbReference type="RuleBase" id="RU000363"/>
    </source>
</evidence>
<evidence type="ECO:0000256" key="4">
    <source>
        <dbReference type="ARBA" id="ARBA00022857"/>
    </source>
</evidence>
<dbReference type="InterPro" id="IPR036291">
    <property type="entry name" value="NAD(P)-bd_dom_sf"/>
</dbReference>
<dbReference type="InterPro" id="IPR020904">
    <property type="entry name" value="Sc_DH/Rdtase_CS"/>
</dbReference>
<keyword evidence="6" id="KW-0560">Oxidoreductase</keyword>
<keyword evidence="14" id="KW-1185">Reference proteome</keyword>
<dbReference type="EMBL" id="ML996144">
    <property type="protein sequence ID" value="KAF2734706.1"/>
    <property type="molecule type" value="Genomic_DNA"/>
</dbReference>
<dbReference type="GO" id="GO:0052650">
    <property type="term" value="F:all-trans-retinol dehydrogenase (NADP+) activity"/>
    <property type="evidence" value="ECO:0007669"/>
    <property type="project" value="UniProtKB-ARBA"/>
</dbReference>
<keyword evidence="3" id="KW-0812">Transmembrane</keyword>
<evidence type="ECO:0000256" key="8">
    <source>
        <dbReference type="ARBA" id="ARBA00023136"/>
    </source>
</evidence>
<organism evidence="13 14">
    <name type="scientific">Polyplosphaeria fusca</name>
    <dbReference type="NCBI Taxonomy" id="682080"/>
    <lineage>
        <taxon>Eukaryota</taxon>
        <taxon>Fungi</taxon>
        <taxon>Dikarya</taxon>
        <taxon>Ascomycota</taxon>
        <taxon>Pezizomycotina</taxon>
        <taxon>Dothideomycetes</taxon>
        <taxon>Pleosporomycetidae</taxon>
        <taxon>Pleosporales</taxon>
        <taxon>Tetraplosphaeriaceae</taxon>
        <taxon>Polyplosphaeria</taxon>
    </lineage>
</organism>
<dbReference type="Gene3D" id="3.40.50.720">
    <property type="entry name" value="NAD(P)-binding Rossmann-like Domain"/>
    <property type="match status" value="1"/>
</dbReference>
<keyword evidence="5" id="KW-1133">Transmembrane helix</keyword>
<comment type="subcellular location">
    <subcellularLocation>
        <location evidence="1">Membrane</location>
        <topology evidence="1">Multi-pass membrane protein</topology>
    </subcellularLocation>
</comment>
<dbReference type="SUPFAM" id="SSF51735">
    <property type="entry name" value="NAD(P)-binding Rossmann-fold domains"/>
    <property type="match status" value="1"/>
</dbReference>
<evidence type="ECO:0000313" key="14">
    <source>
        <dbReference type="Proteomes" id="UP000799444"/>
    </source>
</evidence>
<dbReference type="AlphaFoldDB" id="A0A9P4R1D3"/>
<accession>A0A9P4R1D3</accession>
<evidence type="ECO:0000313" key="13">
    <source>
        <dbReference type="EMBL" id="KAF2734706.1"/>
    </source>
</evidence>
<comment type="similarity">
    <text evidence="2 12">Belongs to the short-chain dehydrogenases/reductases (SDR) family.</text>
</comment>
<evidence type="ECO:0000256" key="5">
    <source>
        <dbReference type="ARBA" id="ARBA00022989"/>
    </source>
</evidence>
<name>A0A9P4R1D3_9PLEO</name>
<keyword evidence="8" id="KW-0472">Membrane</keyword>
<evidence type="ECO:0000256" key="2">
    <source>
        <dbReference type="ARBA" id="ARBA00006484"/>
    </source>
</evidence>
<sequence length="366" mass="39189">MPLRSEWKLAREGVTADTLGRVVSATLLNPYLALPLLLLARYTSRGQALATEHASAFKALKTVLGLGVAGKISAALDHYVVNNGVGDVYDWDKEVVVVTGGSDGIGKIVVGLLAERGVRVAVVDVQGLTYEAPRNVQFYKTDLADVGSIKESCEAIKREMGDPTVLINNAGCARGKSILDATEKDIRLTFNVNTLSHYFLAQQFLPAMIRSNHGTIVTVASLAAYVTAPGMVDYAASKAAALAFHEGLAAELATTHAAPRVRTIAVCQGYTRTKLFEGFGGAALYPETVAEGIVRAVLSGKSGHVVLPESAWWTMPKIRSWPLWMQYGLRRRLDHLMKGWAGRQVGQPSLGGMAESGVLVGKEEGK</sequence>
<evidence type="ECO:0000256" key="1">
    <source>
        <dbReference type="ARBA" id="ARBA00004141"/>
    </source>
</evidence>
<dbReference type="GO" id="GO:0016020">
    <property type="term" value="C:membrane"/>
    <property type="evidence" value="ECO:0007669"/>
    <property type="project" value="UniProtKB-SubCell"/>
</dbReference>
<protein>
    <recommendedName>
        <fullName evidence="10">Short-chain dehydrogenase/reductase 3</fullName>
    </recommendedName>
    <alternativeName>
        <fullName evidence="11">Retinal short-chain dehydrogenase/reductase 1</fullName>
    </alternativeName>
</protein>
<keyword evidence="4" id="KW-0521">NADP</keyword>